<dbReference type="OrthoDB" id="5195619at2"/>
<name>A0A1G9J3E2_9ACTN</name>
<organism evidence="1 2">
    <name type="scientific">Glycomyces sambucus</name>
    <dbReference type="NCBI Taxonomy" id="380244"/>
    <lineage>
        <taxon>Bacteria</taxon>
        <taxon>Bacillati</taxon>
        <taxon>Actinomycetota</taxon>
        <taxon>Actinomycetes</taxon>
        <taxon>Glycomycetales</taxon>
        <taxon>Glycomycetaceae</taxon>
        <taxon>Glycomyces</taxon>
    </lineage>
</organism>
<dbReference type="Proteomes" id="UP000198662">
    <property type="component" value="Unassembled WGS sequence"/>
</dbReference>
<evidence type="ECO:0000313" key="1">
    <source>
        <dbReference type="EMBL" id="SDL31851.1"/>
    </source>
</evidence>
<keyword evidence="2" id="KW-1185">Reference proteome</keyword>
<dbReference type="STRING" id="380244.SAMN05216298_3387"/>
<sequence length="112" mass="12127">MAVRAFDPAALERYRQFLGDLIDELENDVIPSLRDGALKKAPAFGTAPGAGEHAAVEYAEFHATTWRNLQYLRGTLHGLRAGLQSAIDNGGVVDQQTAADLLRLTDGDDLYA</sequence>
<gene>
    <name evidence="1" type="ORF">SAMN05216298_3387</name>
</gene>
<evidence type="ECO:0000313" key="2">
    <source>
        <dbReference type="Proteomes" id="UP000198662"/>
    </source>
</evidence>
<reference evidence="2" key="1">
    <citation type="submission" date="2016-10" db="EMBL/GenBank/DDBJ databases">
        <authorList>
            <person name="Varghese N."/>
            <person name="Submissions S."/>
        </authorList>
    </citation>
    <scope>NUCLEOTIDE SEQUENCE [LARGE SCALE GENOMIC DNA]</scope>
    <source>
        <strain evidence="2">CGMCC 4.3147</strain>
    </source>
</reference>
<dbReference type="AlphaFoldDB" id="A0A1G9J3E2"/>
<evidence type="ECO:0008006" key="3">
    <source>
        <dbReference type="Google" id="ProtNLM"/>
    </source>
</evidence>
<accession>A0A1G9J3E2</accession>
<protein>
    <recommendedName>
        <fullName evidence="3">PE family protein</fullName>
    </recommendedName>
</protein>
<dbReference type="RefSeq" id="WP_091051660.1">
    <property type="nucleotide sequence ID" value="NZ_FNGF01000005.1"/>
</dbReference>
<dbReference type="EMBL" id="FNGF01000005">
    <property type="protein sequence ID" value="SDL31851.1"/>
    <property type="molecule type" value="Genomic_DNA"/>
</dbReference>
<proteinExistence type="predicted"/>